<keyword evidence="1" id="KW-1015">Disulfide bond</keyword>
<dbReference type="SMART" id="SM00282">
    <property type="entry name" value="LamG"/>
    <property type="match status" value="2"/>
</dbReference>
<dbReference type="GO" id="GO:0016020">
    <property type="term" value="C:membrane"/>
    <property type="evidence" value="ECO:0007669"/>
    <property type="project" value="UniProtKB-SubCell"/>
</dbReference>
<feature type="domain" description="Laminin G" evidence="2">
    <location>
        <begin position="87"/>
        <end position="256"/>
    </location>
</feature>
<comment type="caution">
    <text evidence="1">Lacks conserved residue(s) required for the propagation of feature annotation.</text>
</comment>
<dbReference type="PANTHER" id="PTHR15036:SF49">
    <property type="entry name" value="AXOTACTIN"/>
    <property type="match status" value="1"/>
</dbReference>
<dbReference type="Pfam" id="PF02210">
    <property type="entry name" value="Laminin_G_2"/>
    <property type="match status" value="2"/>
</dbReference>
<dbReference type="AlphaFoldDB" id="A0A914DB80"/>
<dbReference type="Pfam" id="PF24678">
    <property type="entry name" value="DUF7658"/>
    <property type="match status" value="1"/>
</dbReference>
<dbReference type="PROSITE" id="PS50025">
    <property type="entry name" value="LAM_G_DOMAIN"/>
    <property type="match status" value="2"/>
</dbReference>
<accession>A0A914DB80</accession>
<dbReference type="CDD" id="cd00110">
    <property type="entry name" value="LamG"/>
    <property type="match status" value="2"/>
</dbReference>
<evidence type="ECO:0000313" key="3">
    <source>
        <dbReference type="Proteomes" id="UP000887540"/>
    </source>
</evidence>
<organism evidence="3 4">
    <name type="scientific">Acrobeloides nanus</name>
    <dbReference type="NCBI Taxonomy" id="290746"/>
    <lineage>
        <taxon>Eukaryota</taxon>
        <taxon>Metazoa</taxon>
        <taxon>Ecdysozoa</taxon>
        <taxon>Nematoda</taxon>
        <taxon>Chromadorea</taxon>
        <taxon>Rhabditida</taxon>
        <taxon>Tylenchina</taxon>
        <taxon>Cephalobomorpha</taxon>
        <taxon>Cephaloboidea</taxon>
        <taxon>Cephalobidae</taxon>
        <taxon>Acrobeloides</taxon>
    </lineage>
</organism>
<name>A0A914DB80_9BILA</name>
<proteinExistence type="predicted"/>
<evidence type="ECO:0000259" key="2">
    <source>
        <dbReference type="PROSITE" id="PS50025"/>
    </source>
</evidence>
<sequence length="441" mass="50608">MTSQIYEQHAKYLCPDNPEEIFNSCGDNMPCLYDATLFNSKFLGQENMNAYNSFTQDRLQAIRQSMAQNTCPNIQDATESPSISGVRYGASTASHSRINFQNQSYPDPKNFKLTFSFRTVKEHGILWIWANYKFYTRYFYLNMENGFLSLEVKGHKHPKVMRYNAKRLNDNKWHHVELKKKEREVRLQVDDLPPQLLKDMPNPKVMKRRMYVGGVISRHKKNFTLPFDGFEGCIRNFEVDGQVYDLVQTSRDVVPCAITQGVAYVQSGGFASFNSLRDFGPESIMTDFSIRFRSSKPNGLILSLLSNTNHMKARVTTHIEDRSLVFNAFLMDYGVKISQRIDLAICDNQWHQLSVLMGTTHFILRLDEKRLEIPVQISREAIEVIRSLPVHVGGLSANVAMAHNLDSTIGCFKDLHLAGVFVPFDKARRTNKFIPDGCPYI</sequence>
<dbReference type="WBParaSite" id="ACRNAN_scaffold2107.g25302.t1">
    <property type="protein sequence ID" value="ACRNAN_scaffold2107.g25302.t1"/>
    <property type="gene ID" value="ACRNAN_scaffold2107.g25302"/>
</dbReference>
<dbReference type="Proteomes" id="UP000887540">
    <property type="component" value="Unplaced"/>
</dbReference>
<evidence type="ECO:0000256" key="1">
    <source>
        <dbReference type="PROSITE-ProRule" id="PRU00122"/>
    </source>
</evidence>
<dbReference type="InterPro" id="IPR056075">
    <property type="entry name" value="DUF7658"/>
</dbReference>
<dbReference type="InterPro" id="IPR001791">
    <property type="entry name" value="Laminin_G"/>
</dbReference>
<dbReference type="SUPFAM" id="SSF49899">
    <property type="entry name" value="Concanavalin A-like lectins/glucanases"/>
    <property type="match status" value="2"/>
</dbReference>
<dbReference type="InterPro" id="IPR050372">
    <property type="entry name" value="Neurexin-related_CASP"/>
</dbReference>
<dbReference type="Gene3D" id="2.60.120.200">
    <property type="match status" value="2"/>
</dbReference>
<feature type="disulfide bond" evidence="1">
    <location>
        <begin position="411"/>
        <end position="438"/>
    </location>
</feature>
<protein>
    <submittedName>
        <fullName evidence="4">Laminin G domain-containing protein</fullName>
    </submittedName>
</protein>
<feature type="domain" description="Laminin G" evidence="2">
    <location>
        <begin position="260"/>
        <end position="438"/>
    </location>
</feature>
<reference evidence="4" key="1">
    <citation type="submission" date="2022-11" db="UniProtKB">
        <authorList>
            <consortium name="WormBaseParasite"/>
        </authorList>
    </citation>
    <scope>IDENTIFICATION</scope>
</reference>
<dbReference type="InterPro" id="IPR013320">
    <property type="entry name" value="ConA-like_dom_sf"/>
</dbReference>
<dbReference type="PANTHER" id="PTHR15036">
    <property type="entry name" value="PIKACHURIN-LIKE PROTEIN"/>
    <property type="match status" value="1"/>
</dbReference>
<keyword evidence="3" id="KW-1185">Reference proteome</keyword>
<evidence type="ECO:0000313" key="4">
    <source>
        <dbReference type="WBParaSite" id="ACRNAN_scaffold2107.g25302.t1"/>
    </source>
</evidence>